<evidence type="ECO:0000259" key="4">
    <source>
        <dbReference type="Pfam" id="PF02894"/>
    </source>
</evidence>
<dbReference type="InterPro" id="IPR004104">
    <property type="entry name" value="Gfo/Idh/MocA-like_OxRdtase_C"/>
</dbReference>
<dbReference type="Pfam" id="PF01408">
    <property type="entry name" value="GFO_IDH_MocA"/>
    <property type="match status" value="1"/>
</dbReference>
<feature type="domain" description="Gfo/Idh/MocA-like oxidoreductase C-terminal" evidence="4">
    <location>
        <begin position="134"/>
        <end position="349"/>
    </location>
</feature>
<reference evidence="6" key="1">
    <citation type="submission" date="2016-10" db="EMBL/GenBank/DDBJ databases">
        <authorList>
            <person name="Varghese N."/>
            <person name="Submissions S."/>
        </authorList>
    </citation>
    <scope>NUCLEOTIDE SEQUENCE [LARGE SCALE GENOMIC DNA]</scope>
    <source>
        <strain evidence="6">DSM 25811 / CCM 8410 / LMG 26954 / E90</strain>
    </source>
</reference>
<dbReference type="Proteomes" id="UP000198757">
    <property type="component" value="Unassembled WGS sequence"/>
</dbReference>
<evidence type="ECO:0000256" key="1">
    <source>
        <dbReference type="ARBA" id="ARBA00010928"/>
    </source>
</evidence>
<feature type="domain" description="Gfo/Idh/MocA-like oxidoreductase N-terminal" evidence="3">
    <location>
        <begin position="12"/>
        <end position="121"/>
    </location>
</feature>
<dbReference type="Pfam" id="PF02894">
    <property type="entry name" value="GFO_IDH_MocA_C"/>
    <property type="match status" value="1"/>
</dbReference>
<evidence type="ECO:0000259" key="3">
    <source>
        <dbReference type="Pfam" id="PF01408"/>
    </source>
</evidence>
<name>A0A1G6PFZ3_NIADE</name>
<sequence>MSHPIITGIASFGMSGKIFHAPFINAHPNYELRAIVERHKEDSRERYPDSKLYRSFEELIADPEIELVIVNTPVQTHFEYAVKALEAGKHIVVEKPFMINAAEAEEVDRLAKEKGLFLSVYQNRRYDGDFRAIKDVVAENMLGELKEVELRYDRYRTGHSGKDHKEGNKPGAGNLHDLGAHLIDQAIQLFGFPEAVFADVFTMRKNMEANDYFEVLLYYPRPFRVRIKGTVFAKESPYPFILQGENGTFLQQRSDLQETRLQEGAVPSVETWIPTPEGFDGVLHTTINGADVRKQTRSEMGNYMDYYEDVYNALRNSRPNPVPAADAILTMKVIDAALQSSRERKVIPLAS</sequence>
<organism evidence="5 6">
    <name type="scientific">Niabella drilacis (strain DSM 25811 / CCM 8410 / CCUG 62505 / LMG 26954 / E90)</name>
    <dbReference type="NCBI Taxonomy" id="1285928"/>
    <lineage>
        <taxon>Bacteria</taxon>
        <taxon>Pseudomonadati</taxon>
        <taxon>Bacteroidota</taxon>
        <taxon>Chitinophagia</taxon>
        <taxon>Chitinophagales</taxon>
        <taxon>Chitinophagaceae</taxon>
        <taxon>Niabella</taxon>
    </lineage>
</organism>
<dbReference type="InterPro" id="IPR036291">
    <property type="entry name" value="NAD(P)-bd_dom_sf"/>
</dbReference>
<dbReference type="Gene3D" id="3.40.50.720">
    <property type="entry name" value="NAD(P)-binding Rossmann-like Domain"/>
    <property type="match status" value="1"/>
</dbReference>
<protein>
    <submittedName>
        <fullName evidence="5">Predicted dehydrogenase</fullName>
    </submittedName>
</protein>
<dbReference type="AlphaFoldDB" id="A0A1G6PFZ3"/>
<dbReference type="SUPFAM" id="SSF51735">
    <property type="entry name" value="NAD(P)-binding Rossmann-fold domains"/>
    <property type="match status" value="1"/>
</dbReference>
<gene>
    <name evidence="5" type="ORF">SAMN04487894_1042</name>
</gene>
<dbReference type="InterPro" id="IPR051317">
    <property type="entry name" value="Gfo/Idh/MocA_oxidoreduct"/>
</dbReference>
<dbReference type="PANTHER" id="PTHR43708">
    <property type="entry name" value="CONSERVED EXPRESSED OXIDOREDUCTASE (EUROFUNG)"/>
    <property type="match status" value="1"/>
</dbReference>
<dbReference type="SUPFAM" id="SSF55347">
    <property type="entry name" value="Glyceraldehyde-3-phosphate dehydrogenase-like, C-terminal domain"/>
    <property type="match status" value="1"/>
</dbReference>
<dbReference type="STRING" id="1285928.SAMN04487894_1042"/>
<dbReference type="GO" id="GO:0000166">
    <property type="term" value="F:nucleotide binding"/>
    <property type="evidence" value="ECO:0007669"/>
    <property type="project" value="InterPro"/>
</dbReference>
<dbReference type="PANTHER" id="PTHR43708:SF5">
    <property type="entry name" value="CONSERVED EXPRESSED OXIDOREDUCTASE (EUROFUNG)-RELATED"/>
    <property type="match status" value="1"/>
</dbReference>
<evidence type="ECO:0000313" key="6">
    <source>
        <dbReference type="Proteomes" id="UP000198757"/>
    </source>
</evidence>
<evidence type="ECO:0000256" key="2">
    <source>
        <dbReference type="ARBA" id="ARBA00023002"/>
    </source>
</evidence>
<dbReference type="InterPro" id="IPR000683">
    <property type="entry name" value="Gfo/Idh/MocA-like_OxRdtase_N"/>
</dbReference>
<dbReference type="GO" id="GO:0016491">
    <property type="term" value="F:oxidoreductase activity"/>
    <property type="evidence" value="ECO:0007669"/>
    <property type="project" value="UniProtKB-KW"/>
</dbReference>
<evidence type="ECO:0000313" key="5">
    <source>
        <dbReference type="EMBL" id="SDC78275.1"/>
    </source>
</evidence>
<keyword evidence="6" id="KW-1185">Reference proteome</keyword>
<dbReference type="Gene3D" id="3.30.360.10">
    <property type="entry name" value="Dihydrodipicolinate Reductase, domain 2"/>
    <property type="match status" value="1"/>
</dbReference>
<keyword evidence="2" id="KW-0560">Oxidoreductase</keyword>
<dbReference type="RefSeq" id="WP_090389636.1">
    <property type="nucleotide sequence ID" value="NZ_FMZO01000004.1"/>
</dbReference>
<dbReference type="EMBL" id="FMZO01000004">
    <property type="protein sequence ID" value="SDC78275.1"/>
    <property type="molecule type" value="Genomic_DNA"/>
</dbReference>
<proteinExistence type="inferred from homology"/>
<accession>A0A1G6PFZ3</accession>
<comment type="similarity">
    <text evidence="1">Belongs to the Gfo/Idh/MocA family.</text>
</comment>
<dbReference type="OrthoDB" id="9815825at2"/>